<dbReference type="EMBL" id="MH909330">
    <property type="protein sequence ID" value="QBQ66716.1"/>
    <property type="molecule type" value="Genomic_DNA"/>
</dbReference>
<name>A0A482M1Q7_9ENTR</name>
<dbReference type="RefSeq" id="WP_172693696.1">
    <property type="nucleotide sequence ID" value="NZ_CP168390.1"/>
</dbReference>
<geneLocation type="plasmid" evidence="1">
    <name>p707804-1FII</name>
</geneLocation>
<sequence length="145" mass="15989">MGWVMLAFSVLFFLIVGDIDSQQNQSGREALQTQTGQLWASQIMTIASRVNDWRYRTGQNDGEVPTAQLGLPFTPDPRIRYLLQQGRLWVWMPDQPGLTEALRAQSRGSALIGTMKNGQLIWLSGLATGLPAPQGVTDGAVVYLN</sequence>
<organism evidence="1">
    <name type="scientific">Leclercia adecarboxylata</name>
    <dbReference type="NCBI Taxonomy" id="83655"/>
    <lineage>
        <taxon>Bacteria</taxon>
        <taxon>Pseudomonadati</taxon>
        <taxon>Pseudomonadota</taxon>
        <taxon>Gammaproteobacteria</taxon>
        <taxon>Enterobacterales</taxon>
        <taxon>Enterobacteriaceae</taxon>
        <taxon>Leclercia</taxon>
    </lineage>
</organism>
<evidence type="ECO:0000313" key="1">
    <source>
        <dbReference type="EMBL" id="QBQ66716.1"/>
    </source>
</evidence>
<dbReference type="Pfam" id="PF07419">
    <property type="entry name" value="PilM"/>
    <property type="match status" value="1"/>
</dbReference>
<accession>A0A482M1Q7</accession>
<dbReference type="InterPro" id="IPR009987">
    <property type="entry name" value="IM_PilM"/>
</dbReference>
<proteinExistence type="predicted"/>
<dbReference type="Gene3D" id="3.30.450.360">
    <property type="match status" value="1"/>
</dbReference>
<keyword evidence="1" id="KW-0614">Plasmid</keyword>
<protein>
    <submittedName>
        <fullName evidence="1">IncI1 plasmid conjugative transfer protein PilM</fullName>
    </submittedName>
</protein>
<reference evidence="1" key="1">
    <citation type="submission" date="2018-09" db="EMBL/GenBank/DDBJ databases">
        <authorList>
            <person name="Yuan Q."/>
            <person name="Jiang X."/>
            <person name="Jing Y."/>
            <person name="Cheng Q."/>
            <person name="Zhou D."/>
        </authorList>
    </citation>
    <scope>NUCLEOTIDE SEQUENCE</scope>
    <source>
        <strain evidence="1">150707804</strain>
        <plasmid evidence="1">p707804-1FII</plasmid>
    </source>
</reference>
<dbReference type="AlphaFoldDB" id="A0A482M1Q7"/>